<dbReference type="InterPro" id="IPR013761">
    <property type="entry name" value="SAM/pointed_sf"/>
</dbReference>
<dbReference type="CDD" id="cd15797">
    <property type="entry name" value="PMEI"/>
    <property type="match status" value="1"/>
</dbReference>
<feature type="signal peptide" evidence="5">
    <location>
        <begin position="1"/>
        <end position="18"/>
    </location>
</feature>
<feature type="compositionally biased region" description="Basic and acidic residues" evidence="4">
    <location>
        <begin position="195"/>
        <end position="204"/>
    </location>
</feature>
<reference evidence="7 8" key="1">
    <citation type="submission" date="2024-03" db="EMBL/GenBank/DDBJ databases">
        <authorList>
            <person name="Gkanogiannis A."/>
            <person name="Becerra Lopez-Lavalle L."/>
        </authorList>
    </citation>
    <scope>NUCLEOTIDE SEQUENCE [LARGE SCALE GENOMIC DNA]</scope>
</reference>
<dbReference type="InterPro" id="IPR006501">
    <property type="entry name" value="Pectinesterase_inhib_dom"/>
</dbReference>
<evidence type="ECO:0000256" key="2">
    <source>
        <dbReference type="ARBA" id="ARBA00023157"/>
    </source>
</evidence>
<dbReference type="InterPro" id="IPR001660">
    <property type="entry name" value="SAM"/>
</dbReference>
<dbReference type="SUPFAM" id="SSF47769">
    <property type="entry name" value="SAM/Pointed domain"/>
    <property type="match status" value="1"/>
</dbReference>
<evidence type="ECO:0000313" key="8">
    <source>
        <dbReference type="Proteomes" id="UP001642487"/>
    </source>
</evidence>
<evidence type="ECO:0000256" key="4">
    <source>
        <dbReference type="SAM" id="MobiDB-lite"/>
    </source>
</evidence>
<evidence type="ECO:0000256" key="1">
    <source>
        <dbReference type="ARBA" id="ARBA00022729"/>
    </source>
</evidence>
<keyword evidence="1 5" id="KW-0732">Signal</keyword>
<evidence type="ECO:0000259" key="6">
    <source>
        <dbReference type="PROSITE" id="PS50105"/>
    </source>
</evidence>
<dbReference type="Gene3D" id="1.10.150.50">
    <property type="entry name" value="Transcription Factor, Ets-1"/>
    <property type="match status" value="1"/>
</dbReference>
<dbReference type="NCBIfam" id="TIGR01614">
    <property type="entry name" value="PME_inhib"/>
    <property type="match status" value="1"/>
</dbReference>
<dbReference type="InterPro" id="IPR034086">
    <property type="entry name" value="PMEI_plant"/>
</dbReference>
<dbReference type="InterPro" id="IPR052421">
    <property type="entry name" value="PCW_Enzyme_Inhibitor"/>
</dbReference>
<evidence type="ECO:0000256" key="5">
    <source>
        <dbReference type="SAM" id="SignalP"/>
    </source>
</evidence>
<dbReference type="PROSITE" id="PS50105">
    <property type="entry name" value="SAM_DOMAIN"/>
    <property type="match status" value="1"/>
</dbReference>
<gene>
    <name evidence="7" type="ORF">CITCOLO1_LOCUS1408</name>
</gene>
<feature type="chain" id="PRO_5045826835" description="SAM domain-containing protein" evidence="5">
    <location>
        <begin position="19"/>
        <end position="363"/>
    </location>
</feature>
<organism evidence="7 8">
    <name type="scientific">Citrullus colocynthis</name>
    <name type="common">colocynth</name>
    <dbReference type="NCBI Taxonomy" id="252529"/>
    <lineage>
        <taxon>Eukaryota</taxon>
        <taxon>Viridiplantae</taxon>
        <taxon>Streptophyta</taxon>
        <taxon>Embryophyta</taxon>
        <taxon>Tracheophyta</taxon>
        <taxon>Spermatophyta</taxon>
        <taxon>Magnoliopsida</taxon>
        <taxon>eudicotyledons</taxon>
        <taxon>Gunneridae</taxon>
        <taxon>Pentapetalae</taxon>
        <taxon>rosids</taxon>
        <taxon>fabids</taxon>
        <taxon>Cucurbitales</taxon>
        <taxon>Cucurbitaceae</taxon>
        <taxon>Benincaseae</taxon>
        <taxon>Citrullus</taxon>
    </lineage>
</organism>
<sequence>MEKPIILAVSSLLPFVFSLLFSNSIISIHAASSNDAVSTICQRTRNPPFCSNLLKSAATADLKALATFTLNLARTKATEGRALTQNLASKTADPKLKERYNSCAEHYDDAAGDIDDAKLYLAKGDYNGVNIQASGAMTEVDDCQDNFTQPPVDRTVLTMYADRLEADNHRSIKDRLNGNSSDLSARRRPITGKRQRQDDKWEHDLYDDDEPQTSNRRVGARDLRLKLQKKSQQQTGSASFSGVRDLREKLSGTMKPQAANNDPPKPKLEVTKIPRKNDTVEAHPSTNQKVVAKPATRKKSAQKSDTSVDDFLQSLGLEKYSITFQAEEVDMTALVHMGDDDLKALGVPMGPRKKILLALESRV</sequence>
<dbReference type="Gene3D" id="1.20.140.40">
    <property type="entry name" value="Invertase/pectin methylesterase inhibitor family protein"/>
    <property type="match status" value="1"/>
</dbReference>
<dbReference type="PANTHER" id="PTHR36710">
    <property type="entry name" value="PECTINESTERASE INHIBITOR-LIKE"/>
    <property type="match status" value="1"/>
</dbReference>
<dbReference type="SMART" id="SM00856">
    <property type="entry name" value="PMEI"/>
    <property type="match status" value="1"/>
</dbReference>
<keyword evidence="2" id="KW-1015">Disulfide bond</keyword>
<dbReference type="Pfam" id="PF04043">
    <property type="entry name" value="PMEI"/>
    <property type="match status" value="1"/>
</dbReference>
<protein>
    <recommendedName>
        <fullName evidence="6">SAM domain-containing protein</fullName>
    </recommendedName>
</protein>
<accession>A0ABP0XNS6</accession>
<dbReference type="Proteomes" id="UP001642487">
    <property type="component" value="Chromosome 1"/>
</dbReference>
<dbReference type="Pfam" id="PF00536">
    <property type="entry name" value="SAM_1"/>
    <property type="match status" value="1"/>
</dbReference>
<dbReference type="PANTHER" id="PTHR36710:SF4">
    <property type="entry name" value="PLANT INVERTASE_PECTIN METHYLESTERASE INHIBITOR SUPERFAMILY PROTEIN"/>
    <property type="match status" value="1"/>
</dbReference>
<dbReference type="SUPFAM" id="SSF101148">
    <property type="entry name" value="Plant invertase/pectin methylesterase inhibitor"/>
    <property type="match status" value="1"/>
</dbReference>
<dbReference type="InterPro" id="IPR035513">
    <property type="entry name" value="Invertase/methylesterase_inhib"/>
</dbReference>
<proteinExistence type="inferred from homology"/>
<evidence type="ECO:0000313" key="7">
    <source>
        <dbReference type="EMBL" id="CAK9309809.1"/>
    </source>
</evidence>
<name>A0ABP0XNS6_9ROSI</name>
<dbReference type="EMBL" id="OZ021735">
    <property type="protein sequence ID" value="CAK9309809.1"/>
    <property type="molecule type" value="Genomic_DNA"/>
</dbReference>
<comment type="similarity">
    <text evidence="3">Belongs to the PMEI family.</text>
</comment>
<evidence type="ECO:0000256" key="3">
    <source>
        <dbReference type="ARBA" id="ARBA00038471"/>
    </source>
</evidence>
<dbReference type="SMART" id="SM00454">
    <property type="entry name" value="SAM"/>
    <property type="match status" value="1"/>
</dbReference>
<dbReference type="CDD" id="cd09487">
    <property type="entry name" value="SAM_superfamily"/>
    <property type="match status" value="1"/>
</dbReference>
<feature type="region of interest" description="Disordered" evidence="4">
    <location>
        <begin position="170"/>
        <end position="220"/>
    </location>
</feature>
<feature type="region of interest" description="Disordered" evidence="4">
    <location>
        <begin position="275"/>
        <end position="304"/>
    </location>
</feature>
<feature type="domain" description="SAM" evidence="6">
    <location>
        <begin position="303"/>
        <end position="363"/>
    </location>
</feature>
<keyword evidence="8" id="KW-1185">Reference proteome</keyword>